<proteinExistence type="predicted"/>
<organism evidence="2 3">
    <name type="scientific">Lophiotrema nucula</name>
    <dbReference type="NCBI Taxonomy" id="690887"/>
    <lineage>
        <taxon>Eukaryota</taxon>
        <taxon>Fungi</taxon>
        <taxon>Dikarya</taxon>
        <taxon>Ascomycota</taxon>
        <taxon>Pezizomycotina</taxon>
        <taxon>Dothideomycetes</taxon>
        <taxon>Pleosporomycetidae</taxon>
        <taxon>Pleosporales</taxon>
        <taxon>Lophiotremataceae</taxon>
        <taxon>Lophiotrema</taxon>
    </lineage>
</organism>
<dbReference type="EMBL" id="ML977322">
    <property type="protein sequence ID" value="KAF2115648.1"/>
    <property type="molecule type" value="Genomic_DNA"/>
</dbReference>
<keyword evidence="1" id="KW-0175">Coiled coil</keyword>
<dbReference type="Proteomes" id="UP000799770">
    <property type="component" value="Unassembled WGS sequence"/>
</dbReference>
<gene>
    <name evidence="2" type="ORF">BDV96DRAFT_645840</name>
</gene>
<evidence type="ECO:0000313" key="3">
    <source>
        <dbReference type="Proteomes" id="UP000799770"/>
    </source>
</evidence>
<dbReference type="OrthoDB" id="3686512at2759"/>
<sequence length="269" mass="30502">MCLKFIDAIAEAWQKVGGPWQPLSPHLEKNFTMLRDGWRRARLELASLEHELQQQAETEAEWKKEFLNQVNLRQYLKYVNSATKALELATAGLAQRSPLADKVVDLCGPQHIPAKKTTAKRVRFNESTKSTTGRNQAMFHRTSDIYSPGAYAAAPSSELEDRSWMTNSWVSTCQLKTLLTSDLKAFNAFQHLSLVPDIFPPDCSSACMLDDRVQSEMKELLKLKYEEMPKRKRRGYRTNAKKADGLVVLVGETGSIADVLFAHLELDRE</sequence>
<feature type="coiled-coil region" evidence="1">
    <location>
        <begin position="38"/>
        <end position="65"/>
    </location>
</feature>
<reference evidence="2" key="1">
    <citation type="journal article" date="2020" name="Stud. Mycol.">
        <title>101 Dothideomycetes genomes: a test case for predicting lifestyles and emergence of pathogens.</title>
        <authorList>
            <person name="Haridas S."/>
            <person name="Albert R."/>
            <person name="Binder M."/>
            <person name="Bloem J."/>
            <person name="Labutti K."/>
            <person name="Salamov A."/>
            <person name="Andreopoulos B."/>
            <person name="Baker S."/>
            <person name="Barry K."/>
            <person name="Bills G."/>
            <person name="Bluhm B."/>
            <person name="Cannon C."/>
            <person name="Castanera R."/>
            <person name="Culley D."/>
            <person name="Daum C."/>
            <person name="Ezra D."/>
            <person name="Gonzalez J."/>
            <person name="Henrissat B."/>
            <person name="Kuo A."/>
            <person name="Liang C."/>
            <person name="Lipzen A."/>
            <person name="Lutzoni F."/>
            <person name="Magnuson J."/>
            <person name="Mondo S."/>
            <person name="Nolan M."/>
            <person name="Ohm R."/>
            <person name="Pangilinan J."/>
            <person name="Park H.-J."/>
            <person name="Ramirez L."/>
            <person name="Alfaro M."/>
            <person name="Sun H."/>
            <person name="Tritt A."/>
            <person name="Yoshinaga Y."/>
            <person name="Zwiers L.-H."/>
            <person name="Turgeon B."/>
            <person name="Goodwin S."/>
            <person name="Spatafora J."/>
            <person name="Crous P."/>
            <person name="Grigoriev I."/>
        </authorList>
    </citation>
    <scope>NUCLEOTIDE SEQUENCE</scope>
    <source>
        <strain evidence="2">CBS 627.86</strain>
    </source>
</reference>
<accession>A0A6A5ZB80</accession>
<dbReference type="AlphaFoldDB" id="A0A6A5ZB80"/>
<keyword evidence="3" id="KW-1185">Reference proteome</keyword>
<protein>
    <submittedName>
        <fullName evidence="2">Uncharacterized protein</fullName>
    </submittedName>
</protein>
<name>A0A6A5ZB80_9PLEO</name>
<evidence type="ECO:0000256" key="1">
    <source>
        <dbReference type="SAM" id="Coils"/>
    </source>
</evidence>
<evidence type="ECO:0000313" key="2">
    <source>
        <dbReference type="EMBL" id="KAF2115648.1"/>
    </source>
</evidence>